<evidence type="ECO:0000256" key="5">
    <source>
        <dbReference type="ARBA" id="ARBA00023143"/>
    </source>
</evidence>
<keyword evidence="7" id="KW-0449">Lipoprotein</keyword>
<sequence>MKPGFSRKFGCWGIILLLVMGCGGLNRNARHPSDLPLVAPPLPPTPPPEEGSLWSPRLPHGLVADTKAYNVGDLVTISITESAKASELATTQVGKDSGMRVGIASLFGLSFPMKSFTDNTVNTDTALEATLGNTSKGEGKTERQSSFTTYLTARVVQVLPNNHLVIQGRRHLRVNNETEVVTLTGIVRPQDIDRNNVVPSTKVAEARLEISGVGVVSDKQRVGWLHRLFDHIWPF</sequence>
<dbReference type="PANTHER" id="PTHR34933:SF1">
    <property type="entry name" value="FLAGELLAR L-RING PROTEIN"/>
    <property type="match status" value="1"/>
</dbReference>
<dbReference type="GO" id="GO:0009427">
    <property type="term" value="C:bacterial-type flagellum basal body, distal rod, L ring"/>
    <property type="evidence" value="ECO:0007669"/>
    <property type="project" value="InterPro"/>
</dbReference>
<organism evidence="8">
    <name type="scientific">Desulfobacca acetoxidans</name>
    <dbReference type="NCBI Taxonomy" id="60893"/>
    <lineage>
        <taxon>Bacteria</taxon>
        <taxon>Pseudomonadati</taxon>
        <taxon>Thermodesulfobacteriota</taxon>
        <taxon>Desulfobaccia</taxon>
        <taxon>Desulfobaccales</taxon>
        <taxon>Desulfobaccaceae</taxon>
        <taxon>Desulfobacca</taxon>
    </lineage>
</organism>
<evidence type="ECO:0000313" key="8">
    <source>
        <dbReference type="EMBL" id="HGZ10999.1"/>
    </source>
</evidence>
<keyword evidence="8" id="KW-0969">Cilium</keyword>
<name>A0A7C5ELF9_9BACT</name>
<evidence type="ECO:0000256" key="2">
    <source>
        <dbReference type="ARBA" id="ARBA00006929"/>
    </source>
</evidence>
<comment type="caution">
    <text evidence="8">The sequence shown here is derived from an EMBL/GenBank/DDBJ whole genome shotgun (WGS) entry which is preliminary data.</text>
</comment>
<keyword evidence="6 7" id="KW-0998">Cell outer membrane</keyword>
<keyword evidence="3 7" id="KW-0732">Signal</keyword>
<dbReference type="EMBL" id="DTKJ01000016">
    <property type="protein sequence ID" value="HGZ10999.1"/>
    <property type="molecule type" value="Genomic_DNA"/>
</dbReference>
<accession>A0A7C5ELF9</accession>
<comment type="subunit">
    <text evidence="7">The basal body constitutes a major portion of the flagellar organelle and consists of four rings (L,P,S, and M) mounted on a central rod.</text>
</comment>
<reference evidence="8" key="1">
    <citation type="journal article" date="2020" name="mSystems">
        <title>Genome- and Community-Level Interaction Insights into Carbon Utilization and Element Cycling Functions of Hydrothermarchaeota in Hydrothermal Sediment.</title>
        <authorList>
            <person name="Zhou Z."/>
            <person name="Liu Y."/>
            <person name="Xu W."/>
            <person name="Pan J."/>
            <person name="Luo Z.H."/>
            <person name="Li M."/>
        </authorList>
    </citation>
    <scope>NUCLEOTIDE SEQUENCE [LARGE SCALE GENOMIC DNA]</scope>
    <source>
        <strain evidence="8">SpSt-853</strain>
    </source>
</reference>
<keyword evidence="5 7" id="KW-0975">Bacterial flagellum</keyword>
<evidence type="ECO:0000256" key="6">
    <source>
        <dbReference type="ARBA" id="ARBA00023237"/>
    </source>
</evidence>
<proteinExistence type="inferred from homology"/>
<evidence type="ECO:0000256" key="3">
    <source>
        <dbReference type="ARBA" id="ARBA00022729"/>
    </source>
</evidence>
<keyword evidence="8" id="KW-0966">Cell projection</keyword>
<dbReference type="GO" id="GO:0071973">
    <property type="term" value="P:bacterial-type flagellum-dependent cell motility"/>
    <property type="evidence" value="ECO:0007669"/>
    <property type="project" value="InterPro"/>
</dbReference>
<dbReference type="Pfam" id="PF02107">
    <property type="entry name" value="FlgH"/>
    <property type="match status" value="1"/>
</dbReference>
<comment type="subcellular location">
    <subcellularLocation>
        <location evidence="7">Cell outer membrane</location>
        <topology evidence="7">Lipid-anchor</topology>
    </subcellularLocation>
    <subcellularLocation>
        <location evidence="7">Bacterial flagellum basal body</location>
    </subcellularLocation>
</comment>
<gene>
    <name evidence="7" type="primary">flgH</name>
    <name evidence="8" type="ORF">ENW48_02120</name>
</gene>
<keyword evidence="4 7" id="KW-0472">Membrane</keyword>
<dbReference type="PRINTS" id="PR01008">
    <property type="entry name" value="FLGLRINGFLGH"/>
</dbReference>
<dbReference type="PANTHER" id="PTHR34933">
    <property type="entry name" value="FLAGELLAR L-RING PROTEIN"/>
    <property type="match status" value="1"/>
</dbReference>
<dbReference type="InterPro" id="IPR000527">
    <property type="entry name" value="Flag_Lring"/>
</dbReference>
<dbReference type="HAMAP" id="MF_00415">
    <property type="entry name" value="FlgH"/>
    <property type="match status" value="1"/>
</dbReference>
<evidence type="ECO:0000256" key="7">
    <source>
        <dbReference type="HAMAP-Rule" id="MF_00415"/>
    </source>
</evidence>
<evidence type="ECO:0000256" key="4">
    <source>
        <dbReference type="ARBA" id="ARBA00023136"/>
    </source>
</evidence>
<comment type="function">
    <text evidence="1 7">Assembles around the rod to form the L-ring and probably protects the motor/basal body from shearing forces during rotation.</text>
</comment>
<protein>
    <recommendedName>
        <fullName evidence="7">Flagellar L-ring protein</fullName>
    </recommendedName>
    <alternativeName>
        <fullName evidence="7">Basal body L-ring protein</fullName>
    </alternativeName>
</protein>
<dbReference type="GO" id="GO:0009279">
    <property type="term" value="C:cell outer membrane"/>
    <property type="evidence" value="ECO:0007669"/>
    <property type="project" value="UniProtKB-SubCell"/>
</dbReference>
<dbReference type="AlphaFoldDB" id="A0A7C5ELF9"/>
<dbReference type="GO" id="GO:0003774">
    <property type="term" value="F:cytoskeletal motor activity"/>
    <property type="evidence" value="ECO:0007669"/>
    <property type="project" value="InterPro"/>
</dbReference>
<evidence type="ECO:0000256" key="1">
    <source>
        <dbReference type="ARBA" id="ARBA00002591"/>
    </source>
</evidence>
<keyword evidence="8" id="KW-0282">Flagellum</keyword>
<comment type="similarity">
    <text evidence="2 7">Belongs to the FlgH family.</text>
</comment>
<dbReference type="PROSITE" id="PS51257">
    <property type="entry name" value="PROKAR_LIPOPROTEIN"/>
    <property type="match status" value="1"/>
</dbReference>